<comment type="caution">
    <text evidence="2">The sequence shown here is derived from an EMBL/GenBank/DDBJ whole genome shotgun (WGS) entry which is preliminary data.</text>
</comment>
<sequence length="334" mass="39064">MKNNRIRVRSRSTNEDLYEERISRLENGMINMQEQMKIGFNHILAEIRALSSFVQPQISQRDELIENQLNKRTIKGHNHEYESDEESVVEINPEYGDSYLEDDDDEQLANIAAQKQFVKEHRKQIRNEIKILLRSAKFDKFPIDYTKKFSVIAPQLERELIPNIHKILKQRGFNVTLKIIRDILSDYHKNGRRKLKTQQLDDIQKKQKKVIGHITNRLSEKKERRSKGALSMVDNPIYREWLEEFGLEDVNEILSKNDYQSPEESDPENDPNAPMELESTQEQEVQQTSSSSSKAHGNVPSANSMNNDEDGRIGNCNIFVVNFREIQNNLVELR</sequence>
<reference evidence="2 3" key="1">
    <citation type="submission" date="2018-06" db="EMBL/GenBank/DDBJ databases">
        <title>Comparative genomics reveals the genomic features of Rhizophagus irregularis, R. cerebriforme, R. diaphanum and Gigaspora rosea, and their symbiotic lifestyle signature.</title>
        <authorList>
            <person name="Morin E."/>
            <person name="San Clemente H."/>
            <person name="Chen E.C.H."/>
            <person name="De La Providencia I."/>
            <person name="Hainaut M."/>
            <person name="Kuo A."/>
            <person name="Kohler A."/>
            <person name="Murat C."/>
            <person name="Tang N."/>
            <person name="Roy S."/>
            <person name="Loubradou J."/>
            <person name="Henrissat B."/>
            <person name="Grigoriev I.V."/>
            <person name="Corradi N."/>
            <person name="Roux C."/>
            <person name="Martin F.M."/>
        </authorList>
    </citation>
    <scope>NUCLEOTIDE SEQUENCE [LARGE SCALE GENOMIC DNA]</scope>
    <source>
        <strain evidence="2 3">DAOM 227022</strain>
    </source>
</reference>
<protein>
    <submittedName>
        <fullName evidence="2">Uncharacterized protein</fullName>
    </submittedName>
</protein>
<organism evidence="2 3">
    <name type="scientific">Glomus cerebriforme</name>
    <dbReference type="NCBI Taxonomy" id="658196"/>
    <lineage>
        <taxon>Eukaryota</taxon>
        <taxon>Fungi</taxon>
        <taxon>Fungi incertae sedis</taxon>
        <taxon>Mucoromycota</taxon>
        <taxon>Glomeromycotina</taxon>
        <taxon>Glomeromycetes</taxon>
        <taxon>Glomerales</taxon>
        <taxon>Glomeraceae</taxon>
        <taxon>Glomus</taxon>
    </lineage>
</organism>
<dbReference type="OrthoDB" id="2403215at2759"/>
<evidence type="ECO:0000313" key="2">
    <source>
        <dbReference type="EMBL" id="RIA93945.1"/>
    </source>
</evidence>
<accession>A0A397TBY7</accession>
<name>A0A397TBY7_9GLOM</name>
<proteinExistence type="predicted"/>
<feature type="compositionally biased region" description="Low complexity" evidence="1">
    <location>
        <begin position="276"/>
        <end position="293"/>
    </location>
</feature>
<dbReference type="AlphaFoldDB" id="A0A397TBY7"/>
<keyword evidence="3" id="KW-1185">Reference proteome</keyword>
<evidence type="ECO:0000256" key="1">
    <source>
        <dbReference type="SAM" id="MobiDB-lite"/>
    </source>
</evidence>
<dbReference type="Proteomes" id="UP000265703">
    <property type="component" value="Unassembled WGS sequence"/>
</dbReference>
<gene>
    <name evidence="2" type="ORF">C1645_818706</name>
</gene>
<evidence type="ECO:0000313" key="3">
    <source>
        <dbReference type="Proteomes" id="UP000265703"/>
    </source>
</evidence>
<feature type="region of interest" description="Disordered" evidence="1">
    <location>
        <begin position="258"/>
        <end position="311"/>
    </location>
</feature>
<dbReference type="EMBL" id="QKYT01000093">
    <property type="protein sequence ID" value="RIA93945.1"/>
    <property type="molecule type" value="Genomic_DNA"/>
</dbReference>